<sequence>FAQHTKGKVLTGSKLLPCTISDSIIHGFESHSIVCRVHRQALHAAIPLKVDGEILGVLLLVFPTDVRPATVQVQRFNEQRRSLVQEIAKHISLAVKTKHLHMQSVVDGLTRLYTKSHFSVQLAAQVELASRRGADFSLIICDLDNFKRINDTYGHAAGDIVLAGVAQTLRRILRKYDSGYRTGGEEMAVLLPRTDLPGAARVAERLRSRIANKRFKAEGAALIQITVSCGVAQYLMGESAEETFNRADRNLYA</sequence>
<dbReference type="AlphaFoldDB" id="X1K2P5"/>
<dbReference type="Gene3D" id="3.30.70.270">
    <property type="match status" value="1"/>
</dbReference>
<dbReference type="InterPro" id="IPR000160">
    <property type="entry name" value="GGDEF_dom"/>
</dbReference>
<dbReference type="Pfam" id="PF00990">
    <property type="entry name" value="GGDEF"/>
    <property type="match status" value="1"/>
</dbReference>
<dbReference type="PANTHER" id="PTHR45138:SF9">
    <property type="entry name" value="DIGUANYLATE CYCLASE DGCM-RELATED"/>
    <property type="match status" value="1"/>
</dbReference>
<dbReference type="EMBL" id="BARU01036122">
    <property type="protein sequence ID" value="GAH87945.1"/>
    <property type="molecule type" value="Genomic_DNA"/>
</dbReference>
<dbReference type="InterPro" id="IPR043128">
    <property type="entry name" value="Rev_trsase/Diguanyl_cyclase"/>
</dbReference>
<dbReference type="SMART" id="SM00267">
    <property type="entry name" value="GGDEF"/>
    <property type="match status" value="1"/>
</dbReference>
<feature type="non-terminal residue" evidence="2">
    <location>
        <position position="253"/>
    </location>
</feature>
<dbReference type="Gene3D" id="3.30.450.40">
    <property type="match status" value="1"/>
</dbReference>
<reference evidence="2" key="1">
    <citation type="journal article" date="2014" name="Front. Microbiol.">
        <title>High frequency of phylogenetically diverse reductive dehalogenase-homologous genes in deep subseafloor sedimentary metagenomes.</title>
        <authorList>
            <person name="Kawai M."/>
            <person name="Futagami T."/>
            <person name="Toyoda A."/>
            <person name="Takaki Y."/>
            <person name="Nishi S."/>
            <person name="Hori S."/>
            <person name="Arai W."/>
            <person name="Tsubouchi T."/>
            <person name="Morono Y."/>
            <person name="Uchiyama I."/>
            <person name="Ito T."/>
            <person name="Fujiyama A."/>
            <person name="Inagaki F."/>
            <person name="Takami H."/>
        </authorList>
    </citation>
    <scope>NUCLEOTIDE SEQUENCE</scope>
    <source>
        <strain evidence="2">Expedition CK06-06</strain>
    </source>
</reference>
<name>X1K2P5_9ZZZZ</name>
<dbReference type="SUPFAM" id="SSF55781">
    <property type="entry name" value="GAF domain-like"/>
    <property type="match status" value="1"/>
</dbReference>
<protein>
    <recommendedName>
        <fullName evidence="1">GGDEF domain-containing protein</fullName>
    </recommendedName>
</protein>
<dbReference type="CDD" id="cd01949">
    <property type="entry name" value="GGDEF"/>
    <property type="match status" value="1"/>
</dbReference>
<comment type="caution">
    <text evidence="2">The sequence shown here is derived from an EMBL/GenBank/DDBJ whole genome shotgun (WGS) entry which is preliminary data.</text>
</comment>
<proteinExistence type="predicted"/>
<evidence type="ECO:0000259" key="1">
    <source>
        <dbReference type="PROSITE" id="PS50887"/>
    </source>
</evidence>
<gene>
    <name evidence="2" type="ORF">S03H2_56473</name>
</gene>
<organism evidence="2">
    <name type="scientific">marine sediment metagenome</name>
    <dbReference type="NCBI Taxonomy" id="412755"/>
    <lineage>
        <taxon>unclassified sequences</taxon>
        <taxon>metagenomes</taxon>
        <taxon>ecological metagenomes</taxon>
    </lineage>
</organism>
<feature type="domain" description="GGDEF" evidence="1">
    <location>
        <begin position="134"/>
        <end position="253"/>
    </location>
</feature>
<dbReference type="NCBIfam" id="TIGR00254">
    <property type="entry name" value="GGDEF"/>
    <property type="match status" value="1"/>
</dbReference>
<dbReference type="PANTHER" id="PTHR45138">
    <property type="entry name" value="REGULATORY COMPONENTS OF SENSORY TRANSDUCTION SYSTEM"/>
    <property type="match status" value="1"/>
</dbReference>
<dbReference type="InterPro" id="IPR050469">
    <property type="entry name" value="Diguanylate_Cyclase"/>
</dbReference>
<dbReference type="PROSITE" id="PS50887">
    <property type="entry name" value="GGDEF"/>
    <property type="match status" value="1"/>
</dbReference>
<accession>X1K2P5</accession>
<evidence type="ECO:0000313" key="2">
    <source>
        <dbReference type="EMBL" id="GAH87945.1"/>
    </source>
</evidence>
<dbReference type="FunFam" id="3.30.70.270:FF:000001">
    <property type="entry name" value="Diguanylate cyclase domain protein"/>
    <property type="match status" value="1"/>
</dbReference>
<dbReference type="GO" id="GO:0052621">
    <property type="term" value="F:diguanylate cyclase activity"/>
    <property type="evidence" value="ECO:0007669"/>
    <property type="project" value="TreeGrafter"/>
</dbReference>
<feature type="non-terminal residue" evidence="2">
    <location>
        <position position="1"/>
    </location>
</feature>
<dbReference type="InterPro" id="IPR029787">
    <property type="entry name" value="Nucleotide_cyclase"/>
</dbReference>
<dbReference type="SUPFAM" id="SSF55073">
    <property type="entry name" value="Nucleotide cyclase"/>
    <property type="match status" value="1"/>
</dbReference>
<dbReference type="InterPro" id="IPR029016">
    <property type="entry name" value="GAF-like_dom_sf"/>
</dbReference>